<evidence type="ECO:0000256" key="4">
    <source>
        <dbReference type="ARBA" id="ARBA00022583"/>
    </source>
</evidence>
<keyword evidence="7" id="KW-0168">Coated pit</keyword>
<dbReference type="GO" id="GO:0005546">
    <property type="term" value="F:phosphatidylinositol-4,5-bisphosphate binding"/>
    <property type="evidence" value="ECO:0007669"/>
    <property type="project" value="TreeGrafter"/>
</dbReference>
<dbReference type="GO" id="GO:0000149">
    <property type="term" value="F:SNARE binding"/>
    <property type="evidence" value="ECO:0007669"/>
    <property type="project" value="TreeGrafter"/>
</dbReference>
<evidence type="ECO:0000256" key="5">
    <source>
        <dbReference type="ARBA" id="ARBA00023034"/>
    </source>
</evidence>
<keyword evidence="5" id="KW-0333">Golgi apparatus</keyword>
<evidence type="ECO:0000313" key="12">
    <source>
        <dbReference type="Proteomes" id="UP000604825"/>
    </source>
</evidence>
<dbReference type="GO" id="GO:0072583">
    <property type="term" value="P:clathrin-dependent endocytosis"/>
    <property type="evidence" value="ECO:0007669"/>
    <property type="project" value="InterPro"/>
</dbReference>
<feature type="region of interest" description="Disordered" evidence="9">
    <location>
        <begin position="316"/>
        <end position="346"/>
    </location>
</feature>
<dbReference type="GO" id="GO:0032050">
    <property type="term" value="F:clathrin heavy chain binding"/>
    <property type="evidence" value="ECO:0007669"/>
    <property type="project" value="TreeGrafter"/>
</dbReference>
<dbReference type="FunFam" id="1.25.40.90:FF:000027">
    <property type="entry name" value="Putative clathrin assembly protein"/>
    <property type="match status" value="1"/>
</dbReference>
<evidence type="ECO:0000259" key="10">
    <source>
        <dbReference type="PROSITE" id="PS50942"/>
    </source>
</evidence>
<dbReference type="GO" id="GO:0006900">
    <property type="term" value="P:vesicle budding from membrane"/>
    <property type="evidence" value="ECO:0007669"/>
    <property type="project" value="TreeGrafter"/>
</dbReference>
<sequence>MTSSVRQWWRRAAAALKDKRSLLLARLRPRRAGSSSSWHHRELEAAVIRATSHENRWMDYRRAARVYAWARSSPSFLRPVMWALARRARRTRCWVVALKSLMVAHGILLRSGLAPRAARTGRVPFELTDFRDRSSYSSSSAARSLAFSAFVRAYFRFLDYRSLFAAQEDTDGDDDANKCSDDPQAACLDRIAKKQFLLELLLQIRPYGDGMEVPLVLEAMDCALIEIFQLYGEICTGIARFLVSGVPGGPAKPRMRKTATAAGLKVLWRAAEQSAQLSSYFDLCRGLGVANARKLPAAFVRLKDDDVRDLERILMRDTDTQDDNSDEAEAEGMAAPADVKDEGSTSTTTTVVMTTTEWVAFDEEKSSAGVVTYDGGGHVSNHWNPFVAVPLDGREVGNLIELF</sequence>
<organism evidence="11 12">
    <name type="scientific">Miscanthus lutarioriparius</name>
    <dbReference type="NCBI Taxonomy" id="422564"/>
    <lineage>
        <taxon>Eukaryota</taxon>
        <taxon>Viridiplantae</taxon>
        <taxon>Streptophyta</taxon>
        <taxon>Embryophyta</taxon>
        <taxon>Tracheophyta</taxon>
        <taxon>Spermatophyta</taxon>
        <taxon>Magnoliopsida</taxon>
        <taxon>Liliopsida</taxon>
        <taxon>Poales</taxon>
        <taxon>Poaceae</taxon>
        <taxon>PACMAD clade</taxon>
        <taxon>Panicoideae</taxon>
        <taxon>Andropogonodae</taxon>
        <taxon>Andropogoneae</taxon>
        <taxon>Saccharinae</taxon>
        <taxon>Miscanthus</taxon>
    </lineage>
</organism>
<accession>A0A811NAR3</accession>
<dbReference type="Gene3D" id="1.25.40.90">
    <property type="match status" value="1"/>
</dbReference>
<keyword evidence="12" id="KW-1185">Reference proteome</keyword>
<dbReference type="Pfam" id="PF07651">
    <property type="entry name" value="ANTH"/>
    <property type="match status" value="1"/>
</dbReference>
<keyword evidence="6" id="KW-0472">Membrane</keyword>
<dbReference type="InterPro" id="IPR045192">
    <property type="entry name" value="AP180-like"/>
</dbReference>
<evidence type="ECO:0000256" key="1">
    <source>
        <dbReference type="ARBA" id="ARBA00004132"/>
    </source>
</evidence>
<evidence type="ECO:0000256" key="7">
    <source>
        <dbReference type="ARBA" id="ARBA00023176"/>
    </source>
</evidence>
<dbReference type="SUPFAM" id="SSF48464">
    <property type="entry name" value="ENTH/VHS domain"/>
    <property type="match status" value="1"/>
</dbReference>
<dbReference type="PANTHER" id="PTHR22951:SF79">
    <property type="entry name" value="CLATHRIN ASSEMBLY PROTEIN"/>
    <property type="match status" value="1"/>
</dbReference>
<comment type="subcellular location">
    <subcellularLocation>
        <location evidence="1">Cytoplasmic vesicle</location>
        <location evidence="1">Clathrin-coated vesicle</location>
    </subcellularLocation>
    <subcellularLocation>
        <location evidence="2">Golgi apparatus</location>
    </subcellularLocation>
    <subcellularLocation>
        <location evidence="3">Membrane</location>
        <location evidence="3">Clathrin-coated pit</location>
    </subcellularLocation>
</comment>
<dbReference type="OrthoDB" id="682511at2759"/>
<evidence type="ECO:0000256" key="9">
    <source>
        <dbReference type="SAM" id="MobiDB-lite"/>
    </source>
</evidence>
<feature type="compositionally biased region" description="Acidic residues" evidence="9">
    <location>
        <begin position="320"/>
        <end position="330"/>
    </location>
</feature>
<dbReference type="InterPro" id="IPR008942">
    <property type="entry name" value="ENTH_VHS"/>
</dbReference>
<evidence type="ECO:0000313" key="11">
    <source>
        <dbReference type="EMBL" id="CAD6219009.1"/>
    </source>
</evidence>
<dbReference type="InterPro" id="IPR014712">
    <property type="entry name" value="ANTH_dom_sf"/>
</dbReference>
<protein>
    <recommendedName>
        <fullName evidence="10">ENTH domain-containing protein</fullName>
    </recommendedName>
</protein>
<reference evidence="11" key="1">
    <citation type="submission" date="2020-10" db="EMBL/GenBank/DDBJ databases">
        <authorList>
            <person name="Han B."/>
            <person name="Lu T."/>
            <person name="Zhao Q."/>
            <person name="Huang X."/>
            <person name="Zhao Y."/>
        </authorList>
    </citation>
    <scope>NUCLEOTIDE SEQUENCE</scope>
</reference>
<keyword evidence="4" id="KW-0254">Endocytosis</keyword>
<feature type="domain" description="ENTH" evidence="10">
    <location>
        <begin position="35"/>
        <end position="172"/>
    </location>
</feature>
<dbReference type="GO" id="GO:0005794">
    <property type="term" value="C:Golgi apparatus"/>
    <property type="evidence" value="ECO:0007669"/>
    <property type="project" value="UniProtKB-SubCell"/>
</dbReference>
<dbReference type="Gene3D" id="1.20.58.150">
    <property type="entry name" value="ANTH domain"/>
    <property type="match status" value="1"/>
</dbReference>
<evidence type="ECO:0000256" key="6">
    <source>
        <dbReference type="ARBA" id="ARBA00023136"/>
    </source>
</evidence>
<dbReference type="AlphaFoldDB" id="A0A811NAR3"/>
<keyword evidence="8" id="KW-0968">Cytoplasmic vesicle</keyword>
<dbReference type="InterPro" id="IPR013809">
    <property type="entry name" value="ENTH"/>
</dbReference>
<dbReference type="InterPro" id="IPR011417">
    <property type="entry name" value="ANTH_dom"/>
</dbReference>
<dbReference type="SUPFAM" id="SSF89009">
    <property type="entry name" value="GAT-like domain"/>
    <property type="match status" value="1"/>
</dbReference>
<evidence type="ECO:0000256" key="8">
    <source>
        <dbReference type="ARBA" id="ARBA00023329"/>
    </source>
</evidence>
<dbReference type="EMBL" id="CAJGYO010000003">
    <property type="protein sequence ID" value="CAD6219009.1"/>
    <property type="molecule type" value="Genomic_DNA"/>
</dbReference>
<name>A0A811NAR3_9POAL</name>
<dbReference type="PANTHER" id="PTHR22951">
    <property type="entry name" value="CLATHRIN ASSEMBLY PROTEIN"/>
    <property type="match status" value="1"/>
</dbReference>
<proteinExistence type="predicted"/>
<dbReference type="GO" id="GO:0030136">
    <property type="term" value="C:clathrin-coated vesicle"/>
    <property type="evidence" value="ECO:0007669"/>
    <property type="project" value="UniProtKB-SubCell"/>
</dbReference>
<gene>
    <name evidence="11" type="ORF">NCGR_LOCUS12817</name>
</gene>
<dbReference type="PROSITE" id="PS50942">
    <property type="entry name" value="ENTH"/>
    <property type="match status" value="1"/>
</dbReference>
<comment type="caution">
    <text evidence="11">The sequence shown here is derived from an EMBL/GenBank/DDBJ whole genome shotgun (WGS) entry which is preliminary data.</text>
</comment>
<evidence type="ECO:0000256" key="2">
    <source>
        <dbReference type="ARBA" id="ARBA00004555"/>
    </source>
</evidence>
<dbReference type="GO" id="GO:0005545">
    <property type="term" value="F:1-phosphatidylinositol binding"/>
    <property type="evidence" value="ECO:0007669"/>
    <property type="project" value="InterPro"/>
</dbReference>
<dbReference type="GO" id="GO:0048268">
    <property type="term" value="P:clathrin coat assembly"/>
    <property type="evidence" value="ECO:0007669"/>
    <property type="project" value="InterPro"/>
</dbReference>
<dbReference type="Proteomes" id="UP000604825">
    <property type="component" value="Unassembled WGS sequence"/>
</dbReference>
<evidence type="ECO:0000256" key="3">
    <source>
        <dbReference type="ARBA" id="ARBA00004600"/>
    </source>
</evidence>
<dbReference type="GO" id="GO:0005905">
    <property type="term" value="C:clathrin-coated pit"/>
    <property type="evidence" value="ECO:0007669"/>
    <property type="project" value="UniProtKB-SubCell"/>
</dbReference>